<dbReference type="EMBL" id="OFTC01000019">
    <property type="protein sequence ID" value="SOZ36388.1"/>
    <property type="molecule type" value="Genomic_DNA"/>
</dbReference>
<proteinExistence type="predicted"/>
<evidence type="ECO:0000313" key="4">
    <source>
        <dbReference type="Proteomes" id="UP000255168"/>
    </source>
</evidence>
<protein>
    <submittedName>
        <fullName evidence="3">Uncharacterized protein</fullName>
    </submittedName>
</protein>
<keyword evidence="5" id="KW-1185">Reference proteome</keyword>
<evidence type="ECO:0000313" key="3">
    <source>
        <dbReference type="EMBL" id="SPD48348.1"/>
    </source>
</evidence>
<accession>A0A375HBU9</accession>
<evidence type="ECO:0000313" key="5">
    <source>
        <dbReference type="Proteomes" id="UP000256710"/>
    </source>
</evidence>
<dbReference type="Proteomes" id="UP000256710">
    <property type="component" value="Unassembled WGS sequence"/>
</dbReference>
<dbReference type="Proteomes" id="UP000255168">
    <property type="component" value="Chromosome I"/>
</dbReference>
<dbReference type="AlphaFoldDB" id="A0A375HBU9"/>
<dbReference type="EMBL" id="LT984806">
    <property type="protein sequence ID" value="SPD48348.1"/>
    <property type="molecule type" value="Genomic_DNA"/>
</dbReference>
<feature type="region of interest" description="Disordered" evidence="1">
    <location>
        <begin position="1"/>
        <end position="27"/>
    </location>
</feature>
<gene>
    <name evidence="2" type="ORF">CBM2605_A260227</name>
    <name evidence="3" type="ORF">CBM2607_20338</name>
</gene>
<feature type="compositionally biased region" description="Basic residues" evidence="1">
    <location>
        <begin position="1"/>
        <end position="11"/>
    </location>
</feature>
<evidence type="ECO:0000313" key="2">
    <source>
        <dbReference type="EMBL" id="SOZ36388.1"/>
    </source>
</evidence>
<reference evidence="4 5" key="1">
    <citation type="submission" date="2018-01" db="EMBL/GenBank/DDBJ databases">
        <authorList>
            <person name="Clerissi C."/>
        </authorList>
    </citation>
    <scope>NUCLEOTIDE SEQUENCE [LARGE SCALE GENOMIC DNA]</scope>
    <source>
        <strain evidence="2">Cupriavidus taiwanensis STM 6082</strain>
        <strain evidence="3">Cupriavidus taiwanensis STM 6160</strain>
    </source>
</reference>
<sequence>MPSKRSRRGRASRWFSTAATSSASPPEGPLLCLMGRFASGPSPRHHNQAAQASLPRHPCLQHCRESRNSYCPFQTAAI</sequence>
<name>A0A375HBU9_9BURK</name>
<evidence type="ECO:0000256" key="1">
    <source>
        <dbReference type="SAM" id="MobiDB-lite"/>
    </source>
</evidence>
<organism evidence="3 4">
    <name type="scientific">Cupriavidus neocaledonicus</name>
    <dbReference type="NCBI Taxonomy" id="1040979"/>
    <lineage>
        <taxon>Bacteria</taxon>
        <taxon>Pseudomonadati</taxon>
        <taxon>Pseudomonadota</taxon>
        <taxon>Betaproteobacteria</taxon>
        <taxon>Burkholderiales</taxon>
        <taxon>Burkholderiaceae</taxon>
        <taxon>Cupriavidus</taxon>
    </lineage>
</organism>